<sequence>MATFFQLPKKSISLVVIILVIAVIGIVLTTALPHTTITVRPKVDQRKISKDIILSSKTTTPDYVHYALPAKIISQEGHAEQSFTQSDGDVTQGNSKGTVTFTNTQDTEQRLLPKTHLRYEPTGVMFLTDNPVIIPPNGTVDAPVAAKETGKAGDVPPGKFLVDKFSPGLQKAVYAESKSQFSGGELGAHAISQEDIDKAKQTVLEAAKQKALDAIKKEAGNAEVRSDLLSVTPEHNDASVQAGSKAVSYTASATVQAKEFIVDSHDIISLMTLALRAEVAPDEEFISYDPASFSLAITQTDWNTGQARISASLTGTYGKKIGSSELSEDNLAGLGKQELANHFKNFPSIGDVDIKFWPFWVTSAPSRPNQINIEVAH</sequence>
<name>A0A1G1XC91_9BACT</name>
<keyword evidence="2" id="KW-0812">Transmembrane</keyword>
<reference evidence="4 5" key="1">
    <citation type="journal article" date="2016" name="Nat. Commun.">
        <title>Thousands of microbial genomes shed light on interconnected biogeochemical processes in an aquifer system.</title>
        <authorList>
            <person name="Anantharaman K."/>
            <person name="Brown C.T."/>
            <person name="Hug L.A."/>
            <person name="Sharon I."/>
            <person name="Castelle C.J."/>
            <person name="Probst A.J."/>
            <person name="Thomas B.C."/>
            <person name="Singh A."/>
            <person name="Wilkins M.J."/>
            <person name="Karaoz U."/>
            <person name="Brodie E.L."/>
            <person name="Williams K.H."/>
            <person name="Hubbard S.S."/>
            <person name="Banfield J.F."/>
        </authorList>
    </citation>
    <scope>NUCLEOTIDE SEQUENCE [LARGE SCALE GENOMIC DNA]</scope>
</reference>
<feature type="domain" description="Baseplate protein J-like barrel" evidence="3">
    <location>
        <begin position="98"/>
        <end position="172"/>
    </location>
</feature>
<evidence type="ECO:0000313" key="4">
    <source>
        <dbReference type="EMBL" id="OGY37559.1"/>
    </source>
</evidence>
<dbReference type="InterPro" id="IPR006949">
    <property type="entry name" value="Barrel_Baseplate_J-like"/>
</dbReference>
<accession>A0A1G1XC91</accession>
<dbReference type="AlphaFoldDB" id="A0A1G1XC91"/>
<evidence type="ECO:0000256" key="2">
    <source>
        <dbReference type="SAM" id="Phobius"/>
    </source>
</evidence>
<keyword evidence="2" id="KW-1133">Transmembrane helix</keyword>
<feature type="region of interest" description="Disordered" evidence="1">
    <location>
        <begin position="78"/>
        <end position="98"/>
    </location>
</feature>
<dbReference type="Pfam" id="PF04865">
    <property type="entry name" value="Baseplate_J"/>
    <property type="match status" value="1"/>
</dbReference>
<evidence type="ECO:0000313" key="5">
    <source>
        <dbReference type="Proteomes" id="UP000177941"/>
    </source>
</evidence>
<comment type="caution">
    <text evidence="4">The sequence shown here is derived from an EMBL/GenBank/DDBJ whole genome shotgun (WGS) entry which is preliminary data.</text>
</comment>
<organism evidence="4 5">
    <name type="scientific">Candidatus Andersenbacteria bacterium RIFCSPHIGHO2_12_FULL_45_11b</name>
    <dbReference type="NCBI Taxonomy" id="1797282"/>
    <lineage>
        <taxon>Bacteria</taxon>
        <taxon>Candidatus Anderseniibacteriota</taxon>
    </lineage>
</organism>
<gene>
    <name evidence="4" type="ORF">A3E36_04830</name>
</gene>
<protein>
    <recommendedName>
        <fullName evidence="3">Baseplate protein J-like barrel domain-containing protein</fullName>
    </recommendedName>
</protein>
<feature type="transmembrane region" description="Helical" evidence="2">
    <location>
        <begin position="12"/>
        <end position="32"/>
    </location>
</feature>
<dbReference type="Proteomes" id="UP000177941">
    <property type="component" value="Unassembled WGS sequence"/>
</dbReference>
<proteinExistence type="predicted"/>
<feature type="compositionally biased region" description="Polar residues" evidence="1">
    <location>
        <begin position="81"/>
        <end position="98"/>
    </location>
</feature>
<evidence type="ECO:0000256" key="1">
    <source>
        <dbReference type="SAM" id="MobiDB-lite"/>
    </source>
</evidence>
<evidence type="ECO:0000259" key="3">
    <source>
        <dbReference type="Pfam" id="PF04865"/>
    </source>
</evidence>
<keyword evidence="2" id="KW-0472">Membrane</keyword>
<dbReference type="EMBL" id="MHHS01000006">
    <property type="protein sequence ID" value="OGY37559.1"/>
    <property type="molecule type" value="Genomic_DNA"/>
</dbReference>